<feature type="domain" description="Mon2 C-terminal" evidence="2">
    <location>
        <begin position="105"/>
        <end position="232"/>
    </location>
</feature>
<comment type="caution">
    <text evidence="3">The sequence shown here is derived from an EMBL/GenBank/DDBJ whole genome shotgun (WGS) entry which is preliminary data.</text>
</comment>
<gene>
    <name evidence="3" type="primary">mon2</name>
    <name evidence="3" type="ORF">CEXT_757381</name>
</gene>
<protein>
    <submittedName>
        <fullName evidence="3">Protein MON2 homolog</fullName>
    </submittedName>
</protein>
<evidence type="ECO:0000313" key="4">
    <source>
        <dbReference type="Proteomes" id="UP001054945"/>
    </source>
</evidence>
<keyword evidence="4" id="KW-1185">Reference proteome</keyword>
<organism evidence="3 4">
    <name type="scientific">Caerostris extrusa</name>
    <name type="common">Bark spider</name>
    <name type="synonym">Caerostris bankana</name>
    <dbReference type="NCBI Taxonomy" id="172846"/>
    <lineage>
        <taxon>Eukaryota</taxon>
        <taxon>Metazoa</taxon>
        <taxon>Ecdysozoa</taxon>
        <taxon>Arthropoda</taxon>
        <taxon>Chelicerata</taxon>
        <taxon>Arachnida</taxon>
        <taxon>Araneae</taxon>
        <taxon>Araneomorphae</taxon>
        <taxon>Entelegynae</taxon>
        <taxon>Araneoidea</taxon>
        <taxon>Araneidae</taxon>
        <taxon>Caerostris</taxon>
    </lineage>
</organism>
<dbReference type="Proteomes" id="UP001054945">
    <property type="component" value="Unassembled WGS sequence"/>
</dbReference>
<name>A0AAV4XAJ6_CAEEX</name>
<evidence type="ECO:0000256" key="1">
    <source>
        <dbReference type="SAM" id="SignalP"/>
    </source>
</evidence>
<feature type="chain" id="PRO_5043887424" evidence="1">
    <location>
        <begin position="17"/>
        <end position="240"/>
    </location>
</feature>
<keyword evidence="1" id="KW-0732">Signal</keyword>
<sequence>MTWKLAVNAVLKVLQAGLPVARKYSAQFQGMWIDLAYALEDFLFSASSPSPTQSLEDQQCDEALDCKIILLIRDGILPYANQLPREFIIRVVTLLNKGSIHSATNNSPVGFSFLESGIDIDDDGVVNLLAVTSLLHRFKEVIHKYAEDERLSGKCPLPRHRMSEISFVLKAVATLAKSLKQADPEKVFEWTVWEQLISLYPSLVDCTTSTSAQVCCSLREALHEYADLLEPPKNGLNGSS</sequence>
<dbReference type="EMBL" id="BPLR01000072">
    <property type="protein sequence ID" value="GIY91931.1"/>
    <property type="molecule type" value="Genomic_DNA"/>
</dbReference>
<dbReference type="AlphaFoldDB" id="A0AAV4XAJ6"/>
<proteinExistence type="predicted"/>
<accession>A0AAV4XAJ6</accession>
<evidence type="ECO:0000259" key="2">
    <source>
        <dbReference type="Pfam" id="PF16206"/>
    </source>
</evidence>
<evidence type="ECO:0000313" key="3">
    <source>
        <dbReference type="EMBL" id="GIY91931.1"/>
    </source>
</evidence>
<reference evidence="3 4" key="1">
    <citation type="submission" date="2021-06" db="EMBL/GenBank/DDBJ databases">
        <title>Caerostris extrusa draft genome.</title>
        <authorList>
            <person name="Kono N."/>
            <person name="Arakawa K."/>
        </authorList>
    </citation>
    <scope>NUCLEOTIDE SEQUENCE [LARGE SCALE GENOMIC DNA]</scope>
</reference>
<dbReference type="Pfam" id="PF16206">
    <property type="entry name" value="Mon2_C"/>
    <property type="match status" value="1"/>
</dbReference>
<feature type="signal peptide" evidence="1">
    <location>
        <begin position="1"/>
        <end position="16"/>
    </location>
</feature>
<dbReference type="InterPro" id="IPR032817">
    <property type="entry name" value="Mon2_C"/>
</dbReference>